<dbReference type="RefSeq" id="WP_157586102.1">
    <property type="nucleotide sequence ID" value="NZ_WPIN01000005.1"/>
</dbReference>
<comment type="caution">
    <text evidence="2">The sequence shown here is derived from an EMBL/GenBank/DDBJ whole genome shotgun (WGS) entry which is preliminary data.</text>
</comment>
<dbReference type="Pfam" id="PF13271">
    <property type="entry name" value="DUF4062"/>
    <property type="match status" value="1"/>
</dbReference>
<accession>A0A7K1SCG2</accession>
<gene>
    <name evidence="2" type="ORF">GO755_15575</name>
</gene>
<dbReference type="SUPFAM" id="SSF48452">
    <property type="entry name" value="TPR-like"/>
    <property type="match status" value="1"/>
</dbReference>
<dbReference type="AlphaFoldDB" id="A0A7K1SCG2"/>
<dbReference type="Proteomes" id="UP000436006">
    <property type="component" value="Unassembled WGS sequence"/>
</dbReference>
<name>A0A7K1SCG2_9BACT</name>
<evidence type="ECO:0000313" key="3">
    <source>
        <dbReference type="Proteomes" id="UP000436006"/>
    </source>
</evidence>
<evidence type="ECO:0000313" key="2">
    <source>
        <dbReference type="EMBL" id="MVM31465.1"/>
    </source>
</evidence>
<dbReference type="Gene3D" id="3.40.50.300">
    <property type="entry name" value="P-loop containing nucleotide triphosphate hydrolases"/>
    <property type="match status" value="1"/>
</dbReference>
<feature type="domain" description="DUF4062" evidence="1">
    <location>
        <begin position="17"/>
        <end position="101"/>
    </location>
</feature>
<proteinExistence type="predicted"/>
<reference evidence="2 3" key="1">
    <citation type="submission" date="2019-12" db="EMBL/GenBank/DDBJ databases">
        <title>Spirosoma sp. HMF4905 genome sequencing and assembly.</title>
        <authorList>
            <person name="Kang H."/>
            <person name="Cha I."/>
            <person name="Kim H."/>
            <person name="Joh K."/>
        </authorList>
    </citation>
    <scope>NUCLEOTIDE SEQUENCE [LARGE SCALE GENOMIC DNA]</scope>
    <source>
        <strain evidence="2 3">HMF4905</strain>
    </source>
</reference>
<dbReference type="EMBL" id="WPIN01000005">
    <property type="protein sequence ID" value="MVM31465.1"/>
    <property type="molecule type" value="Genomic_DNA"/>
</dbReference>
<protein>
    <submittedName>
        <fullName evidence="2">DUF4062 domain-containing protein</fullName>
    </submittedName>
</protein>
<dbReference type="InterPro" id="IPR027417">
    <property type="entry name" value="P-loop_NTPase"/>
</dbReference>
<dbReference type="Gene3D" id="1.25.40.10">
    <property type="entry name" value="Tetratricopeptide repeat domain"/>
    <property type="match status" value="1"/>
</dbReference>
<dbReference type="SUPFAM" id="SSF52540">
    <property type="entry name" value="P-loop containing nucleoside triphosphate hydrolases"/>
    <property type="match status" value="1"/>
</dbReference>
<sequence length="1064" mass="121212">MPTNPPIEPRLFPGVTISSTFTDLKQHREALITTIKAHGLTDIAMENDAAKFMDVIDSSLQMVRDGSAYVGIISKKYGQIPPDPIRNPDNLSITELEFNEALERGRPILLFIMSRDHLVHEDDIEPDPGKKEQLKAFIERAKKMGADSKVHRVYAEFDSLDKFKEKIGPSIASIRRYLDEHAKATLNAIVIPTEVLALLLDPIPKPPTLYAEPAYIGSHTFVGRDAQLEALNDWARPADSHTILLFEAIGGNGKSMLTWEWTTKHATNVRKDWAGIFWYSFYEKGAIMADFCRRALAYMTGRPLDEFQKKKTPELKELLLHQLNDRPWLLILDGLERVLVAYHRIDAAEIPDEELNTPTDKIVNRNPCSCIHTDDDDLLRSLASAAPSKLLVSSRLVPRVLVNAANQPIPGVQRILLPGLRPTDAEKLFRSCGITGNSEEIQRYLTTNCDCHPLTIGVLAGLVNNYLPDKGNFDAWVADLSEGGQLNLADLDLIQKRNHILKAALHVLSEKNRQLLSTLALLSEAVDYQTISAFNPHLPPEPDKVTEPKKPELGKYWKIESDSENAHLQQQYEADLKQWKAYQKAQERWRYSIEYRNAPKELTKTIRDLEQRGLLQYDHNTKRYDLHPVVRGVAVGSLKPEEIEQHGQRVVDYFSAQVHNPYEEAETIDDIRYGLNIVQTQLKMWHYQEACDNYRGDLASALFFNLEAYTEILSLLRPFFPNGWGILPTELDENDGSYLAHIAALALTNIGESEEGLKATNLSILCDLNVLNLNYLQIALANASKNLNSQNHFAAGKRMIDFALLLVAIDEDDKSLFADRLDMFENLSRFGQWTAAKDMWNLLDPMSRNWTRTIYRPGRAEYCYAQFRFFEGDFREEYLIHAEKLATEGKNRSIIRDIHKLRGAWRMEQGEWQLAVESLNEAVRMVRVVGQSDSDSETWLALAKFHLNQLSDPLEEAERLTQLNSGSRSLAELWFAIGNLAQAKVHALKAYRWAWADGEPYVYRYELNKTTELLNRMGVEVPNLSPYDPAKEEKFPWEDQIEALIEKLKAEKAKKDELSSEDDL</sequence>
<dbReference type="InterPro" id="IPR025139">
    <property type="entry name" value="DUF4062"/>
</dbReference>
<evidence type="ECO:0000259" key="1">
    <source>
        <dbReference type="Pfam" id="PF13271"/>
    </source>
</evidence>
<organism evidence="2 3">
    <name type="scientific">Spirosoma arboris</name>
    <dbReference type="NCBI Taxonomy" id="2682092"/>
    <lineage>
        <taxon>Bacteria</taxon>
        <taxon>Pseudomonadati</taxon>
        <taxon>Bacteroidota</taxon>
        <taxon>Cytophagia</taxon>
        <taxon>Cytophagales</taxon>
        <taxon>Cytophagaceae</taxon>
        <taxon>Spirosoma</taxon>
    </lineage>
</organism>
<dbReference type="InterPro" id="IPR011990">
    <property type="entry name" value="TPR-like_helical_dom_sf"/>
</dbReference>
<keyword evidence="3" id="KW-1185">Reference proteome</keyword>